<dbReference type="PANTHER" id="PTHR36838">
    <property type="entry name" value="AUXIN EFFLUX CARRIER FAMILY PROTEIN"/>
    <property type="match status" value="1"/>
</dbReference>
<organism evidence="9 10">
    <name type="scientific">Emcibacter nanhaiensis</name>
    <dbReference type="NCBI Taxonomy" id="1505037"/>
    <lineage>
        <taxon>Bacteria</taxon>
        <taxon>Pseudomonadati</taxon>
        <taxon>Pseudomonadota</taxon>
        <taxon>Alphaproteobacteria</taxon>
        <taxon>Emcibacterales</taxon>
        <taxon>Emcibacteraceae</taxon>
        <taxon>Emcibacter</taxon>
    </lineage>
</organism>
<dbReference type="RefSeq" id="WP_139939548.1">
    <property type="nucleotide sequence ID" value="NZ_JBHSYP010000003.1"/>
</dbReference>
<dbReference type="GO" id="GO:0005886">
    <property type="term" value="C:plasma membrane"/>
    <property type="evidence" value="ECO:0007669"/>
    <property type="project" value="UniProtKB-SubCell"/>
</dbReference>
<feature type="transmembrane region" description="Helical" evidence="8">
    <location>
        <begin position="35"/>
        <end position="56"/>
    </location>
</feature>
<evidence type="ECO:0000256" key="7">
    <source>
        <dbReference type="ARBA" id="ARBA00023136"/>
    </source>
</evidence>
<reference evidence="10" key="1">
    <citation type="submission" date="2019-06" db="EMBL/GenBank/DDBJ databases">
        <title>The complete genome of Emcibacter congregatus ZYLT.</title>
        <authorList>
            <person name="Zhao Z."/>
        </authorList>
    </citation>
    <scope>NUCLEOTIDE SEQUENCE [LARGE SCALE GENOMIC DNA]</scope>
    <source>
        <strain evidence="10">MCCC 1A06723</strain>
    </source>
</reference>
<feature type="transmembrane region" description="Helical" evidence="8">
    <location>
        <begin position="6"/>
        <end position="23"/>
    </location>
</feature>
<accession>A0A501PPU0</accession>
<dbReference type="Gene3D" id="1.20.1530.20">
    <property type="match status" value="1"/>
</dbReference>
<feature type="transmembrane region" description="Helical" evidence="8">
    <location>
        <begin position="270"/>
        <end position="290"/>
    </location>
</feature>
<dbReference type="OrthoDB" id="3238001at2"/>
<feature type="transmembrane region" description="Helical" evidence="8">
    <location>
        <begin position="182"/>
        <end position="202"/>
    </location>
</feature>
<dbReference type="InterPro" id="IPR038770">
    <property type="entry name" value="Na+/solute_symporter_sf"/>
</dbReference>
<keyword evidence="3" id="KW-0813">Transport</keyword>
<dbReference type="AlphaFoldDB" id="A0A501PPU0"/>
<sequence length="291" mass="30907">MFAELFAVTAPVFLITMIGYGWVKRGQEFPSDFITKLNMNVGTPALVFNGLIGLGSDLLDSGVFTIASLIVILFMLLASALATYLLRLPGRGYIIALYSTNSGNIGLPLCLFAFGEAGLGLGVIFMAMSSVFQLTVALFISHGKMSAASLTRISLFWGLGLALYFILSGTTPPGWLSNTSELLGGLTIPLMLLTLGASLARLKVENSGQLIALSVFKIALGTGIGLLVAMAFGFTGLERNVLILQSSMPVAVLSYLLAAQYNRNPQEVAALVFFSTLISVVTVPLLLTYML</sequence>
<evidence type="ECO:0000256" key="6">
    <source>
        <dbReference type="ARBA" id="ARBA00022989"/>
    </source>
</evidence>
<keyword evidence="10" id="KW-1185">Reference proteome</keyword>
<keyword evidence="4" id="KW-1003">Cell membrane</keyword>
<evidence type="ECO:0000256" key="1">
    <source>
        <dbReference type="ARBA" id="ARBA00004651"/>
    </source>
</evidence>
<dbReference type="PANTHER" id="PTHR36838:SF1">
    <property type="entry name" value="SLR1864 PROTEIN"/>
    <property type="match status" value="1"/>
</dbReference>
<feature type="transmembrane region" description="Helical" evidence="8">
    <location>
        <begin position="93"/>
        <end position="114"/>
    </location>
</feature>
<protein>
    <submittedName>
        <fullName evidence="9">AEC family transporter</fullName>
    </submittedName>
</protein>
<dbReference type="Pfam" id="PF03547">
    <property type="entry name" value="Mem_trans"/>
    <property type="match status" value="1"/>
</dbReference>
<feature type="transmembrane region" description="Helical" evidence="8">
    <location>
        <begin position="241"/>
        <end position="258"/>
    </location>
</feature>
<feature type="transmembrane region" description="Helical" evidence="8">
    <location>
        <begin position="120"/>
        <end position="141"/>
    </location>
</feature>
<keyword evidence="6 8" id="KW-1133">Transmembrane helix</keyword>
<comment type="caution">
    <text evidence="9">The sequence shown here is derived from an EMBL/GenBank/DDBJ whole genome shotgun (WGS) entry which is preliminary data.</text>
</comment>
<evidence type="ECO:0000256" key="2">
    <source>
        <dbReference type="ARBA" id="ARBA00010145"/>
    </source>
</evidence>
<dbReference type="EMBL" id="VFIY01000005">
    <property type="protein sequence ID" value="TPD61806.1"/>
    <property type="molecule type" value="Genomic_DNA"/>
</dbReference>
<dbReference type="GO" id="GO:0055085">
    <property type="term" value="P:transmembrane transport"/>
    <property type="evidence" value="ECO:0007669"/>
    <property type="project" value="InterPro"/>
</dbReference>
<evidence type="ECO:0000256" key="3">
    <source>
        <dbReference type="ARBA" id="ARBA00022448"/>
    </source>
</evidence>
<feature type="transmembrane region" description="Helical" evidence="8">
    <location>
        <begin position="214"/>
        <end position="235"/>
    </location>
</feature>
<comment type="similarity">
    <text evidence="2">Belongs to the auxin efflux carrier (TC 2.A.69) family.</text>
</comment>
<gene>
    <name evidence="9" type="ORF">FIV46_06250</name>
</gene>
<dbReference type="InterPro" id="IPR004776">
    <property type="entry name" value="Mem_transp_PIN-like"/>
</dbReference>
<proteinExistence type="inferred from homology"/>
<dbReference type="Proteomes" id="UP000319148">
    <property type="component" value="Unassembled WGS sequence"/>
</dbReference>
<feature type="transmembrane region" description="Helical" evidence="8">
    <location>
        <begin position="62"/>
        <end position="86"/>
    </location>
</feature>
<evidence type="ECO:0000256" key="4">
    <source>
        <dbReference type="ARBA" id="ARBA00022475"/>
    </source>
</evidence>
<evidence type="ECO:0000313" key="9">
    <source>
        <dbReference type="EMBL" id="TPD61806.1"/>
    </source>
</evidence>
<feature type="transmembrane region" description="Helical" evidence="8">
    <location>
        <begin position="153"/>
        <end position="170"/>
    </location>
</feature>
<keyword evidence="7 8" id="KW-0472">Membrane</keyword>
<evidence type="ECO:0000313" key="10">
    <source>
        <dbReference type="Proteomes" id="UP000319148"/>
    </source>
</evidence>
<evidence type="ECO:0000256" key="8">
    <source>
        <dbReference type="SAM" id="Phobius"/>
    </source>
</evidence>
<keyword evidence="5 8" id="KW-0812">Transmembrane</keyword>
<name>A0A501PPU0_9PROT</name>
<comment type="subcellular location">
    <subcellularLocation>
        <location evidence="1">Cell membrane</location>
        <topology evidence="1">Multi-pass membrane protein</topology>
    </subcellularLocation>
</comment>
<evidence type="ECO:0000256" key="5">
    <source>
        <dbReference type="ARBA" id="ARBA00022692"/>
    </source>
</evidence>